<feature type="region of interest" description="Disordered" evidence="12">
    <location>
        <begin position="34"/>
        <end position="53"/>
    </location>
</feature>
<dbReference type="GO" id="GO:0016787">
    <property type="term" value="F:hydrolase activity"/>
    <property type="evidence" value="ECO:0007669"/>
    <property type="project" value="UniProtKB-KW"/>
</dbReference>
<dbReference type="InterPro" id="IPR014001">
    <property type="entry name" value="Helicase_ATP-bd"/>
</dbReference>
<feature type="domain" description="DEAD-box RNA helicase Q" evidence="16">
    <location>
        <begin position="231"/>
        <end position="259"/>
    </location>
</feature>
<dbReference type="PROSITE" id="PS51195">
    <property type="entry name" value="Q_MOTIF"/>
    <property type="match status" value="1"/>
</dbReference>
<dbReference type="PROSITE" id="PS50158">
    <property type="entry name" value="ZF_CCHC"/>
    <property type="match status" value="5"/>
</dbReference>
<dbReference type="Pfam" id="PF00271">
    <property type="entry name" value="Helicase_C"/>
    <property type="match status" value="1"/>
</dbReference>
<dbReference type="SMART" id="SM00343">
    <property type="entry name" value="ZnF_C2HC"/>
    <property type="match status" value="5"/>
</dbReference>
<comment type="catalytic activity">
    <reaction evidence="7">
        <text>ATP + H2O = ADP + phosphate + H(+)</text>
        <dbReference type="Rhea" id="RHEA:13065"/>
        <dbReference type="ChEBI" id="CHEBI:15377"/>
        <dbReference type="ChEBI" id="CHEBI:15378"/>
        <dbReference type="ChEBI" id="CHEBI:30616"/>
        <dbReference type="ChEBI" id="CHEBI:43474"/>
        <dbReference type="ChEBI" id="CHEBI:456216"/>
        <dbReference type="EC" id="3.6.4.13"/>
    </reaction>
</comment>
<keyword evidence="6 11" id="KW-0067">ATP-binding</keyword>
<dbReference type="CDD" id="cd18052">
    <property type="entry name" value="DEADc_DDX4"/>
    <property type="match status" value="1"/>
</dbReference>
<dbReference type="AlphaFoldDB" id="Q3V5L3"/>
<evidence type="ECO:0000256" key="1">
    <source>
        <dbReference type="ARBA" id="ARBA00010132"/>
    </source>
</evidence>
<dbReference type="InterPro" id="IPR000629">
    <property type="entry name" value="RNA-helicase_DEAD-box_CS"/>
</dbReference>
<dbReference type="Pfam" id="PF00270">
    <property type="entry name" value="DEAD"/>
    <property type="match status" value="1"/>
</dbReference>
<dbReference type="Pfam" id="PF00098">
    <property type="entry name" value="zf-CCHC"/>
    <property type="match status" value="5"/>
</dbReference>
<feature type="compositionally biased region" description="Acidic residues" evidence="12">
    <location>
        <begin position="1"/>
        <end position="11"/>
    </location>
</feature>
<feature type="domain" description="CCHC-type" evidence="13">
    <location>
        <begin position="54"/>
        <end position="69"/>
    </location>
</feature>
<dbReference type="InterPro" id="IPR027417">
    <property type="entry name" value="P-loop_NTPase"/>
</dbReference>
<feature type="domain" description="CCHC-type" evidence="13">
    <location>
        <begin position="162"/>
        <end position="177"/>
    </location>
</feature>
<evidence type="ECO:0000259" key="14">
    <source>
        <dbReference type="PROSITE" id="PS51192"/>
    </source>
</evidence>
<evidence type="ECO:0000256" key="7">
    <source>
        <dbReference type="ARBA" id="ARBA00047984"/>
    </source>
</evidence>
<evidence type="ECO:0000256" key="3">
    <source>
        <dbReference type="ARBA" id="ARBA00022741"/>
    </source>
</evidence>
<organism evidence="17">
    <name type="scientific">Botryllus primigenus</name>
    <dbReference type="NCBI Taxonomy" id="62810"/>
    <lineage>
        <taxon>Eukaryota</taxon>
        <taxon>Metazoa</taxon>
        <taxon>Chordata</taxon>
        <taxon>Tunicata</taxon>
        <taxon>Ascidiacea</taxon>
        <taxon>Stolidobranchia</taxon>
        <taxon>Styelidae</taxon>
        <taxon>Botryllus</taxon>
    </lineage>
</organism>
<keyword evidence="5 11" id="KW-0347">Helicase</keyword>
<dbReference type="Gene3D" id="4.10.60.10">
    <property type="entry name" value="Zinc finger, CCHC-type"/>
    <property type="match status" value="5"/>
</dbReference>
<evidence type="ECO:0000256" key="10">
    <source>
        <dbReference type="PROSITE-ProRule" id="PRU00552"/>
    </source>
</evidence>
<feature type="domain" description="CCHC-type" evidence="13">
    <location>
        <begin position="79"/>
        <end position="94"/>
    </location>
</feature>
<feature type="domain" description="CCHC-type" evidence="13">
    <location>
        <begin position="104"/>
        <end position="119"/>
    </location>
</feature>
<dbReference type="CDD" id="cd18787">
    <property type="entry name" value="SF2_C_DEAD"/>
    <property type="match status" value="1"/>
</dbReference>
<dbReference type="PROSITE" id="PS51194">
    <property type="entry name" value="HELICASE_CTER"/>
    <property type="match status" value="1"/>
</dbReference>
<evidence type="ECO:0000256" key="9">
    <source>
        <dbReference type="PROSITE-ProRule" id="PRU00047"/>
    </source>
</evidence>
<name>Q3V5L3_9ASCI</name>
<keyword evidence="3 11" id="KW-0547">Nucleotide-binding</keyword>
<feature type="region of interest" description="Disordered" evidence="12">
    <location>
        <begin position="1"/>
        <end position="29"/>
    </location>
</feature>
<keyword evidence="4 11" id="KW-0378">Hydrolase</keyword>
<evidence type="ECO:0000256" key="11">
    <source>
        <dbReference type="RuleBase" id="RU000492"/>
    </source>
</evidence>
<evidence type="ECO:0000259" key="16">
    <source>
        <dbReference type="PROSITE" id="PS51195"/>
    </source>
</evidence>
<dbReference type="GO" id="GO:0003676">
    <property type="term" value="F:nucleic acid binding"/>
    <property type="evidence" value="ECO:0007669"/>
    <property type="project" value="InterPro"/>
</dbReference>
<dbReference type="Gene3D" id="3.40.50.300">
    <property type="entry name" value="P-loop containing nucleotide triphosphate hydrolases"/>
    <property type="match status" value="2"/>
</dbReference>
<evidence type="ECO:0000259" key="15">
    <source>
        <dbReference type="PROSITE" id="PS51194"/>
    </source>
</evidence>
<keyword evidence="9" id="KW-0863">Zinc-finger</keyword>
<dbReference type="SUPFAM" id="SSF52540">
    <property type="entry name" value="P-loop containing nucleoside triphosphate hydrolases"/>
    <property type="match status" value="1"/>
</dbReference>
<keyword evidence="9" id="KW-0479">Metal-binding</keyword>
<evidence type="ECO:0000313" key="17">
    <source>
        <dbReference type="EMBL" id="BAE44472.1"/>
    </source>
</evidence>
<dbReference type="SUPFAM" id="SSF57756">
    <property type="entry name" value="Retrovirus zinc finger-like domains"/>
    <property type="match status" value="3"/>
</dbReference>
<dbReference type="EC" id="3.6.4.13" evidence="2"/>
<proteinExistence type="evidence at transcript level"/>
<evidence type="ECO:0000256" key="12">
    <source>
        <dbReference type="SAM" id="MobiDB-lite"/>
    </source>
</evidence>
<evidence type="ECO:0000256" key="6">
    <source>
        <dbReference type="ARBA" id="ARBA00022840"/>
    </source>
</evidence>
<evidence type="ECO:0000256" key="4">
    <source>
        <dbReference type="ARBA" id="ARBA00022801"/>
    </source>
</evidence>
<dbReference type="FunFam" id="3.40.50.300:FF:000008">
    <property type="entry name" value="ATP-dependent RNA helicase RhlB"/>
    <property type="match status" value="1"/>
</dbReference>
<dbReference type="GO" id="GO:0005524">
    <property type="term" value="F:ATP binding"/>
    <property type="evidence" value="ECO:0007669"/>
    <property type="project" value="UniProtKB-KW"/>
</dbReference>
<evidence type="ECO:0000256" key="2">
    <source>
        <dbReference type="ARBA" id="ARBA00012552"/>
    </source>
</evidence>
<feature type="domain" description="Helicase ATP-binding" evidence="14">
    <location>
        <begin position="262"/>
        <end position="445"/>
    </location>
</feature>
<feature type="compositionally biased region" description="Low complexity" evidence="12">
    <location>
        <begin position="39"/>
        <end position="53"/>
    </location>
</feature>
<evidence type="ECO:0000256" key="8">
    <source>
        <dbReference type="ARBA" id="ARBA00081176"/>
    </source>
</evidence>
<dbReference type="GO" id="GO:0003724">
    <property type="term" value="F:RNA helicase activity"/>
    <property type="evidence" value="ECO:0007669"/>
    <property type="project" value="UniProtKB-EC"/>
</dbReference>
<comment type="similarity">
    <text evidence="1">Belongs to the DEAD box helicase family. DDX4/VASA subfamily.</text>
</comment>
<evidence type="ECO:0000259" key="13">
    <source>
        <dbReference type="PROSITE" id="PS50158"/>
    </source>
</evidence>
<dbReference type="EMBL" id="AB235177">
    <property type="protein sequence ID" value="BAE44472.1"/>
    <property type="molecule type" value="mRNA"/>
</dbReference>
<gene>
    <name evidence="17" type="primary">Bpvas</name>
</gene>
<feature type="domain" description="Helicase C-terminal" evidence="15">
    <location>
        <begin position="473"/>
        <end position="620"/>
    </location>
</feature>
<dbReference type="PROSITE" id="PS51192">
    <property type="entry name" value="HELICASE_ATP_BIND_1"/>
    <property type="match status" value="1"/>
</dbReference>
<dbReference type="InterPro" id="IPR036875">
    <property type="entry name" value="Znf_CCHC_sf"/>
</dbReference>
<accession>Q3V5L3</accession>
<dbReference type="SMART" id="SM00490">
    <property type="entry name" value="HELICc"/>
    <property type="match status" value="1"/>
</dbReference>
<evidence type="ECO:0000256" key="5">
    <source>
        <dbReference type="ARBA" id="ARBA00022806"/>
    </source>
</evidence>
<dbReference type="FunFam" id="3.40.50.300:FF:000397">
    <property type="entry name" value="Probable ATP-dependent RNA helicase DDX4"/>
    <property type="match status" value="1"/>
</dbReference>
<dbReference type="InterPro" id="IPR001878">
    <property type="entry name" value="Znf_CCHC"/>
</dbReference>
<feature type="short sequence motif" description="Q motif" evidence="10">
    <location>
        <begin position="231"/>
        <end position="259"/>
    </location>
</feature>
<sequence>MFEDDNWDDGDFGGVTTSNKQSSGSFGGGFGSYNGAGDSNYSQSRSGGNRSSSCYKCGEEGHMSRDCPNGGGSSRPKGCFKCGEEGHMSRDCPNGGGDSRPKGCFKCGEEGHMSRDCPNGGGDSRPKGCFKCGEEGHMSRDCPNGGEGGSRSQGDRQKGSGCFKCGEEGHFSRECPKADGEEGVRPEPYIPPPPPEDEEAIYASTQTGINFSKYDAIPVEVSGENPPDGIASFDSANLPETIRENVNKARYTKPTPVQKYSIPIINAGRDLMACAQTGSGKTAAFLLPVLAGIFRSGLKADSFSEKQTPQAIVVGPTRELVSQIFTEARKFARNSVVQPVVAYGGTSVQSQLRDLSRGCNILIATPGRLLDFINRGKVGCDCVEYLILDEADRMLDMGFEPEIRKLLGSPGMPDKNSRHTLMFSATFPDEIQKLAHEFMREDFLFLTVGRVGGACSDVTQTLLQVENADKREKLMELLVDVPETAARTLVFVDTKRNADFLATFLSQEGLPTTSIHGDRQQREREIALTDFKKGKCPILIATSVAARGLDIPKVEHVINYDLPSEIDEYVHRIGRTGRCGNLGSATSFYSDDKNAALARSLVKVLSDAQQEVPDWLESCAEGAVGTHFGPKGGKFGARDTRSGGGGGGQASRQMGDYDYNDGSSKVNGGGSQAPASGGFDDDDDSWD</sequence>
<dbReference type="InterPro" id="IPR011545">
    <property type="entry name" value="DEAD/DEAH_box_helicase_dom"/>
</dbReference>
<dbReference type="GO" id="GO:0008270">
    <property type="term" value="F:zinc ion binding"/>
    <property type="evidence" value="ECO:0007669"/>
    <property type="project" value="UniProtKB-KW"/>
</dbReference>
<feature type="region of interest" description="Disordered" evidence="12">
    <location>
        <begin position="630"/>
        <end position="687"/>
    </location>
</feature>
<dbReference type="InterPro" id="IPR001650">
    <property type="entry name" value="Helicase_C-like"/>
</dbReference>
<dbReference type="PROSITE" id="PS00039">
    <property type="entry name" value="DEAD_ATP_HELICASE"/>
    <property type="match status" value="1"/>
</dbReference>
<feature type="domain" description="CCHC-type" evidence="13">
    <location>
        <begin position="129"/>
        <end position="144"/>
    </location>
</feature>
<dbReference type="SMART" id="SM00487">
    <property type="entry name" value="DEXDc"/>
    <property type="match status" value="1"/>
</dbReference>
<reference evidence="17" key="1">
    <citation type="journal article" date="2006" name="Dev. Growth Differ.">
        <title>Postembryonic epigenesis of Vasa-positive germ cells from aggregated hemoblasts in the colonial ascidian, Botryllus primigenus.</title>
        <authorList>
            <person name="Sunanaga T."/>
            <person name="Saito Y."/>
            <person name="Kawamura K."/>
        </authorList>
    </citation>
    <scope>NUCLEOTIDE SEQUENCE</scope>
</reference>
<dbReference type="PANTHER" id="PTHR47958">
    <property type="entry name" value="ATP-DEPENDENT RNA HELICASE DBP3"/>
    <property type="match status" value="1"/>
</dbReference>
<protein>
    <recommendedName>
        <fullName evidence="2">RNA helicase</fullName>
        <ecNumber evidence="2">3.6.4.13</ecNumber>
    </recommendedName>
    <alternativeName>
        <fullName evidence="8">DEAD box protein 4</fullName>
    </alternativeName>
</protein>
<keyword evidence="9" id="KW-0862">Zinc</keyword>
<dbReference type="InterPro" id="IPR014014">
    <property type="entry name" value="RNA_helicase_DEAD_Q_motif"/>
</dbReference>